<feature type="domain" description="ABC1 atypical kinase-like" evidence="1">
    <location>
        <begin position="484"/>
        <end position="554"/>
    </location>
</feature>
<keyword evidence="3" id="KW-1185">Reference proteome</keyword>
<proteinExistence type="predicted"/>
<accession>M1PNI2</accession>
<dbReference type="Proteomes" id="UP000241071">
    <property type="component" value="Segment"/>
</dbReference>
<dbReference type="SUPFAM" id="SSF56112">
    <property type="entry name" value="Protein kinase-like (PK-like)"/>
    <property type="match status" value="1"/>
</dbReference>
<gene>
    <name evidence="2" type="ORF">glt_00766</name>
</gene>
<dbReference type="InterPro" id="IPR004147">
    <property type="entry name" value="ABC1_dom"/>
</dbReference>
<sequence>MPVELISESNKSPRIISCIDFIKKIKLCIEMANNKIIINMTKPEIKYDWVCIKKNISYDYYFDNLKINWERVVQEYISQTNNSCQLHELMKIYQKYDSQSANFDNIVDFVVSENFTFLNWDLDFKLDTNIFENISSMCNIIYHSCQITDVYKCFIGKYKNKYLEKFKNKTKEEMIEIIKTDFLQTNNFVKNLVQNNYFKEDFFNDLSKNLQDIYSLSIKSELNTNLPDDLGMMKNFFVKIIEKYYNELHPIIWAQILYSILDNIFIELPYTNDEIFQFISGNILKNSGPFILKMIQFIKPMLSEYQISKYSLKNMSYPKLNDKQIDFLLEKIIYKYETYNVLDNFSASVGHICKLQKLSNPSEKIIVKIIKPLSIIQSCWEYKTLISIFPVNSCEQKFIKSILESNGKEFNVFNEINNINKAYQYYTCSYKSIFNLDIEANLTTVKHLPDVLKDKYWFAFSMTMAPGISLEKIINQNIILCDTKIKANLHRCLDLLVYKFFYNIIKNGFYHGDLHSGNIFYSYELSQLTLIDFGCVNEIDIYSDDSSMQTILDILIMSVFYNYDGILDILTKYVNDKYDENKININSKSYNTFKEQLQFYKIQNILNRNEIQKRYLIHNNQIFGKQRVLEENLIEKPIKLNLGESENKSIYKYLELEENINDPNIYDPNIYNNNEILKLIPKNNYSDICLNDVLEKITKFYLSNGINIAIRFTEFYEFQRSYLLLVNVLKNFGYDDIRMSYIINKAIINWKNIPELLHLTTTIKITKIYLREKKLYNDLINNGTKLIQSSGNNDTFFQKHIKQKHIYDKF</sequence>
<organism evidence="2 3">
    <name type="scientific">Moumouvirus goulette</name>
    <dbReference type="NCBI Taxonomy" id="1247379"/>
    <lineage>
        <taxon>Viruses</taxon>
        <taxon>Varidnaviria</taxon>
        <taxon>Bamfordvirae</taxon>
        <taxon>Nucleocytoviricota</taxon>
        <taxon>Megaviricetes</taxon>
        <taxon>Imitervirales</taxon>
        <taxon>Mimiviridae</taxon>
        <taxon>Megamimivirinae</taxon>
        <taxon>Moumouvirus</taxon>
        <taxon>Moumouvirus goulettemassiliense</taxon>
    </lineage>
</organism>
<name>M1PNI2_9VIRU</name>
<evidence type="ECO:0000313" key="3">
    <source>
        <dbReference type="Proteomes" id="UP000241071"/>
    </source>
</evidence>
<evidence type="ECO:0000259" key="1">
    <source>
        <dbReference type="Pfam" id="PF03109"/>
    </source>
</evidence>
<dbReference type="EMBL" id="KC008572">
    <property type="protein sequence ID" value="AGF85571.1"/>
    <property type="molecule type" value="Genomic_DNA"/>
</dbReference>
<dbReference type="InterPro" id="IPR011009">
    <property type="entry name" value="Kinase-like_dom_sf"/>
</dbReference>
<dbReference type="Gene3D" id="1.10.510.10">
    <property type="entry name" value="Transferase(Phosphotransferase) domain 1"/>
    <property type="match status" value="1"/>
</dbReference>
<evidence type="ECO:0000313" key="2">
    <source>
        <dbReference type="EMBL" id="AGF85571.1"/>
    </source>
</evidence>
<dbReference type="Pfam" id="PF03109">
    <property type="entry name" value="ABC1"/>
    <property type="match status" value="1"/>
</dbReference>
<reference evidence="2 3" key="1">
    <citation type="submission" date="2012-10" db="EMBL/GenBank/DDBJ databases">
        <title>Complete genome sequence of Moumouvirus goulette.</title>
        <authorList>
            <person name="Fournous G."/>
            <person name="Bougalmi M."/>
            <person name="Colson P."/>
        </authorList>
    </citation>
    <scope>NUCLEOTIDE SEQUENCE [LARGE SCALE GENOMIC DNA]</scope>
</reference>
<protein>
    <recommendedName>
        <fullName evidence="1">ABC1 atypical kinase-like domain-containing protein</fullName>
    </recommendedName>
</protein>